<evidence type="ECO:0000256" key="7">
    <source>
        <dbReference type="RuleBase" id="RU363032"/>
    </source>
</evidence>
<evidence type="ECO:0000256" key="1">
    <source>
        <dbReference type="ARBA" id="ARBA00004651"/>
    </source>
</evidence>
<dbReference type="PANTHER" id="PTHR43227">
    <property type="entry name" value="BLL4140 PROTEIN"/>
    <property type="match status" value="1"/>
</dbReference>
<dbReference type="RefSeq" id="WP_157415908.1">
    <property type="nucleotide sequence ID" value="NZ_BAAAMK010000009.1"/>
</dbReference>
<feature type="transmembrane region" description="Helical" evidence="7">
    <location>
        <begin position="32"/>
        <end position="56"/>
    </location>
</feature>
<organism evidence="10 11">
    <name type="scientific">Agromyces allii</name>
    <dbReference type="NCBI Taxonomy" id="393607"/>
    <lineage>
        <taxon>Bacteria</taxon>
        <taxon>Bacillati</taxon>
        <taxon>Actinomycetota</taxon>
        <taxon>Actinomycetes</taxon>
        <taxon>Micrococcales</taxon>
        <taxon>Microbacteriaceae</taxon>
        <taxon>Agromyces</taxon>
    </lineage>
</organism>
<evidence type="ECO:0000256" key="6">
    <source>
        <dbReference type="ARBA" id="ARBA00023136"/>
    </source>
</evidence>
<dbReference type="Proteomes" id="UP001499954">
    <property type="component" value="Unassembled WGS sequence"/>
</dbReference>
<feature type="transmembrane region" description="Helical" evidence="7">
    <location>
        <begin position="127"/>
        <end position="147"/>
    </location>
</feature>
<name>A0ABN2R602_9MICO</name>
<comment type="similarity">
    <text evidence="7">Belongs to the binding-protein-dependent transport system permease family.</text>
</comment>
<dbReference type="PROSITE" id="PS50928">
    <property type="entry name" value="ABC_TM1"/>
    <property type="match status" value="1"/>
</dbReference>
<keyword evidence="2 7" id="KW-0813">Transport</keyword>
<evidence type="ECO:0000259" key="9">
    <source>
        <dbReference type="PROSITE" id="PS50928"/>
    </source>
</evidence>
<gene>
    <name evidence="10" type="ORF">GCM10009717_33800</name>
</gene>
<accession>A0ABN2R602</accession>
<dbReference type="InterPro" id="IPR035906">
    <property type="entry name" value="MetI-like_sf"/>
</dbReference>
<evidence type="ECO:0000256" key="2">
    <source>
        <dbReference type="ARBA" id="ARBA00022448"/>
    </source>
</evidence>
<evidence type="ECO:0000256" key="4">
    <source>
        <dbReference type="ARBA" id="ARBA00022692"/>
    </source>
</evidence>
<keyword evidence="6 7" id="KW-0472">Membrane</keyword>
<feature type="region of interest" description="Disordered" evidence="8">
    <location>
        <begin position="1"/>
        <end position="24"/>
    </location>
</feature>
<feature type="transmembrane region" description="Helical" evidence="7">
    <location>
        <begin position="179"/>
        <end position="199"/>
    </location>
</feature>
<dbReference type="EMBL" id="BAAAMK010000009">
    <property type="protein sequence ID" value="GAA1964219.1"/>
    <property type="molecule type" value="Genomic_DNA"/>
</dbReference>
<dbReference type="Gene3D" id="1.10.3720.10">
    <property type="entry name" value="MetI-like"/>
    <property type="match status" value="1"/>
</dbReference>
<proteinExistence type="inferred from homology"/>
<keyword evidence="5 7" id="KW-1133">Transmembrane helix</keyword>
<comment type="caution">
    <text evidence="10">The sequence shown here is derived from an EMBL/GenBank/DDBJ whole genome shotgun (WGS) entry which is preliminary data.</text>
</comment>
<evidence type="ECO:0000313" key="10">
    <source>
        <dbReference type="EMBL" id="GAA1964219.1"/>
    </source>
</evidence>
<dbReference type="InterPro" id="IPR050809">
    <property type="entry name" value="UgpAE/MalFG_permease"/>
</dbReference>
<dbReference type="InterPro" id="IPR000515">
    <property type="entry name" value="MetI-like"/>
</dbReference>
<feature type="transmembrane region" description="Helical" evidence="7">
    <location>
        <begin position="92"/>
        <end position="115"/>
    </location>
</feature>
<protein>
    <submittedName>
        <fullName evidence="10">Sugar ABC transporter permease</fullName>
    </submittedName>
</protein>
<feature type="compositionally biased region" description="Low complexity" evidence="8">
    <location>
        <begin position="1"/>
        <end position="12"/>
    </location>
</feature>
<sequence length="318" mass="35132">MSATPALTAERPAAPPPRRRTSTTKRRQYRAAYLFLVPFFVVFITMLVVPLVYAGYLSLFESKLIGGQAFNGLGNYIRALTDPLFLEGLGRVGLFFIVQVPIMLGLALFFALALDTFRARGSKAIRLLIYMPYAVPAVVATLMWGYLYGPDFGPLAQIARAAGLGTPEFLSAENMLGSMMNIVTWEFVGYNMIIMYAALRSIPAELYEAAEIDGAGQFRMAWSIKIPAIRPAIMLTVIFSVIGSFQLFAEPSLLSIIAPNVVINSYTPNFYAYNLAFVNQELNYAASIAFLLGIVIAVVSYIVQLGAQRRERRERSLS</sequence>
<keyword evidence="11" id="KW-1185">Reference proteome</keyword>
<dbReference type="SUPFAM" id="SSF161098">
    <property type="entry name" value="MetI-like"/>
    <property type="match status" value="1"/>
</dbReference>
<evidence type="ECO:0000313" key="11">
    <source>
        <dbReference type="Proteomes" id="UP001499954"/>
    </source>
</evidence>
<dbReference type="PANTHER" id="PTHR43227:SF8">
    <property type="entry name" value="DIACETYLCHITOBIOSE UPTAKE SYSTEM PERMEASE PROTEIN DASB"/>
    <property type="match status" value="1"/>
</dbReference>
<evidence type="ECO:0000256" key="3">
    <source>
        <dbReference type="ARBA" id="ARBA00022475"/>
    </source>
</evidence>
<dbReference type="CDD" id="cd06261">
    <property type="entry name" value="TM_PBP2"/>
    <property type="match status" value="1"/>
</dbReference>
<evidence type="ECO:0000256" key="5">
    <source>
        <dbReference type="ARBA" id="ARBA00022989"/>
    </source>
</evidence>
<reference evidence="10 11" key="1">
    <citation type="journal article" date="2019" name="Int. J. Syst. Evol. Microbiol.">
        <title>The Global Catalogue of Microorganisms (GCM) 10K type strain sequencing project: providing services to taxonomists for standard genome sequencing and annotation.</title>
        <authorList>
            <consortium name="The Broad Institute Genomics Platform"/>
            <consortium name="The Broad Institute Genome Sequencing Center for Infectious Disease"/>
            <person name="Wu L."/>
            <person name="Ma J."/>
        </authorList>
    </citation>
    <scope>NUCLEOTIDE SEQUENCE [LARGE SCALE GENOMIC DNA]</scope>
    <source>
        <strain evidence="10 11">JCM 13584</strain>
    </source>
</reference>
<keyword evidence="4 7" id="KW-0812">Transmembrane</keyword>
<feature type="domain" description="ABC transmembrane type-1" evidence="9">
    <location>
        <begin position="89"/>
        <end position="303"/>
    </location>
</feature>
<keyword evidence="3" id="KW-1003">Cell membrane</keyword>
<evidence type="ECO:0000256" key="8">
    <source>
        <dbReference type="SAM" id="MobiDB-lite"/>
    </source>
</evidence>
<feature type="transmembrane region" description="Helical" evidence="7">
    <location>
        <begin position="284"/>
        <end position="303"/>
    </location>
</feature>
<feature type="transmembrane region" description="Helical" evidence="7">
    <location>
        <begin position="228"/>
        <end position="249"/>
    </location>
</feature>
<comment type="subcellular location">
    <subcellularLocation>
        <location evidence="1 7">Cell membrane</location>
        <topology evidence="1 7">Multi-pass membrane protein</topology>
    </subcellularLocation>
</comment>
<dbReference type="Pfam" id="PF00528">
    <property type="entry name" value="BPD_transp_1"/>
    <property type="match status" value="1"/>
</dbReference>